<evidence type="ECO:0000256" key="2">
    <source>
        <dbReference type="ARBA" id="ARBA00022723"/>
    </source>
</evidence>
<dbReference type="InterPro" id="IPR016563">
    <property type="entry name" value="Npl4"/>
</dbReference>
<dbReference type="CDD" id="cd08061">
    <property type="entry name" value="MPN_NPL4"/>
    <property type="match status" value="1"/>
</dbReference>
<sequence length="677" mass="76470">MLHRRRYALSKVRPGVGILRVQSPEGTKRIEVLPSDTVSQLYEKVYEAFDLNSFGFNLCKQRSQKEPLTSTRSRTVSGIGLSHGDILYLVPANGTQLWSAPSTSSASNNTFTESGPMDTANGVTNRSSGISRPSLSNVVENDIDEQLWKLDGTIQRKRDEKLCRHGAKGCCVHCSPLEPFDEIYLREQNIKHLSFHSYLRKLTAGVDRGKFIQLDDISCRIKTGCKDHPPWPRGICSKCQPNSITLNRQTYRHVDNVMFENASLVERFLNYWRSTGHQRIGYLYGRYEVHSDVPLGIRAVVAAIYEPPQESTKDTIRLLPDEKEALVEELGRTLNLRRVGWIFTDLIADDIKKGTVKHVRNIESHFLSAQECIMAGYFQNQYPNPCRFSPNGFFGSKFVTVCVTGDDKNQVHMEGYQVSNQCMALVRDGCLVPTKDAPELGYVIESTDKQYVPDVFYKEKDTYGNEVTRLARPLPVEYLLVDVPASTPLTPQFTFFTDDNITPFPVENRQVDGQVQEFNSLCTYMQQFNSDQFLEATSDFHLLLFIATMDMYPMKDHMLPLLEAIHKKDKPKAMEWAQSEHWATVEQLISVSSTSSHPPQTSSFGNSSRTLPSATAEGSGGVGVGTEQIVNPPPDQALWTCSHCTFLNAADLAVCEMCNLPREDVEEYDEEMMRELF</sequence>
<evidence type="ECO:0000256" key="1">
    <source>
        <dbReference type="ARBA" id="ARBA00011025"/>
    </source>
</evidence>
<dbReference type="GO" id="GO:0008270">
    <property type="term" value="F:zinc ion binding"/>
    <property type="evidence" value="ECO:0007669"/>
    <property type="project" value="UniProtKB-KW"/>
</dbReference>
<dbReference type="CDD" id="cd17055">
    <property type="entry name" value="Ubl_AtNPL4_like"/>
    <property type="match status" value="1"/>
</dbReference>
<dbReference type="InterPro" id="IPR001876">
    <property type="entry name" value="Znf_RanBP2"/>
</dbReference>
<dbReference type="InterPro" id="IPR029071">
    <property type="entry name" value="Ubiquitin-like_domsf"/>
</dbReference>
<reference evidence="11 12" key="1">
    <citation type="submission" date="2023-03" db="EMBL/GenBank/DDBJ databases">
        <title>High recombination rates correlate with genetic variation in Cardiocondyla obscurior ants.</title>
        <authorList>
            <person name="Errbii M."/>
        </authorList>
    </citation>
    <scope>NUCLEOTIDE SEQUENCE [LARGE SCALE GENOMIC DNA]</scope>
    <source>
        <strain evidence="11">Alpha-2009</strain>
        <tissue evidence="11">Whole body</tissue>
    </source>
</reference>
<proteinExistence type="inferred from homology"/>
<dbReference type="InterPro" id="IPR007717">
    <property type="entry name" value="NPL4_C"/>
</dbReference>
<evidence type="ECO:0000313" key="12">
    <source>
        <dbReference type="Proteomes" id="UP001430953"/>
    </source>
</evidence>
<dbReference type="PANTHER" id="PTHR12710:SF0">
    <property type="entry name" value="NUCLEAR PROTEIN LOCALIZATION PROTEIN 4 HOMOLOG"/>
    <property type="match status" value="1"/>
</dbReference>
<evidence type="ECO:0000256" key="7">
    <source>
        <dbReference type="PROSITE-ProRule" id="PRU00322"/>
    </source>
</evidence>
<dbReference type="PANTHER" id="PTHR12710">
    <property type="entry name" value="NUCLEAR PROTEIN LOCALIZATION 4"/>
    <property type="match status" value="1"/>
</dbReference>
<dbReference type="SUPFAM" id="SSF90209">
    <property type="entry name" value="Ran binding protein zinc finger-like"/>
    <property type="match status" value="1"/>
</dbReference>
<evidence type="ECO:0000256" key="6">
    <source>
        <dbReference type="ARBA" id="ARBA00074519"/>
    </source>
</evidence>
<dbReference type="GO" id="GO:0043130">
    <property type="term" value="F:ubiquitin binding"/>
    <property type="evidence" value="ECO:0007669"/>
    <property type="project" value="TreeGrafter"/>
</dbReference>
<feature type="compositionally biased region" description="Polar residues" evidence="8">
    <location>
        <begin position="121"/>
        <end position="133"/>
    </location>
</feature>
<feature type="domain" description="RanBP2-type" evidence="9">
    <location>
        <begin position="635"/>
        <end position="664"/>
    </location>
</feature>
<keyword evidence="12" id="KW-1185">Reference proteome</keyword>
<evidence type="ECO:0000259" key="10">
    <source>
        <dbReference type="PROSITE" id="PS50249"/>
    </source>
</evidence>
<evidence type="ECO:0000256" key="5">
    <source>
        <dbReference type="ARBA" id="ARBA00060618"/>
    </source>
</evidence>
<dbReference type="Proteomes" id="UP001430953">
    <property type="component" value="Unassembled WGS sequence"/>
</dbReference>
<dbReference type="PROSITE" id="PS50199">
    <property type="entry name" value="ZF_RANBP2_2"/>
    <property type="match status" value="1"/>
</dbReference>
<keyword evidence="3 7" id="KW-0863">Zinc-finger</keyword>
<dbReference type="InterPro" id="IPR037518">
    <property type="entry name" value="MPN"/>
</dbReference>
<dbReference type="InterPro" id="IPR007716">
    <property type="entry name" value="NPL4_Zn-bd_put"/>
</dbReference>
<comment type="pathway">
    <text evidence="5">Protein degradation; proteasomal ubiquitin-dependent pathway.</text>
</comment>
<organism evidence="11 12">
    <name type="scientific">Cardiocondyla obscurior</name>
    <dbReference type="NCBI Taxonomy" id="286306"/>
    <lineage>
        <taxon>Eukaryota</taxon>
        <taxon>Metazoa</taxon>
        <taxon>Ecdysozoa</taxon>
        <taxon>Arthropoda</taxon>
        <taxon>Hexapoda</taxon>
        <taxon>Insecta</taxon>
        <taxon>Pterygota</taxon>
        <taxon>Neoptera</taxon>
        <taxon>Endopterygota</taxon>
        <taxon>Hymenoptera</taxon>
        <taxon>Apocrita</taxon>
        <taxon>Aculeata</taxon>
        <taxon>Formicoidea</taxon>
        <taxon>Formicidae</taxon>
        <taxon>Myrmicinae</taxon>
        <taxon>Cardiocondyla</taxon>
    </lineage>
</organism>
<dbReference type="PROSITE" id="PS01358">
    <property type="entry name" value="ZF_RANBP2_1"/>
    <property type="match status" value="1"/>
</dbReference>
<dbReference type="GO" id="GO:0031625">
    <property type="term" value="F:ubiquitin protein ligase binding"/>
    <property type="evidence" value="ECO:0007669"/>
    <property type="project" value="TreeGrafter"/>
</dbReference>
<dbReference type="PIRSF" id="PIRSF010052">
    <property type="entry name" value="Polyub_prc_Npl4"/>
    <property type="match status" value="1"/>
</dbReference>
<dbReference type="FunFam" id="3.40.140.10:FF:000012">
    <property type="entry name" value="nuclear protein localization protein 4 homolog"/>
    <property type="match status" value="1"/>
</dbReference>
<dbReference type="Gene3D" id="3.10.20.90">
    <property type="entry name" value="Phosphatidylinositol 3-kinase Catalytic Subunit, Chain A, domain 1"/>
    <property type="match status" value="1"/>
</dbReference>
<dbReference type="AlphaFoldDB" id="A0AAW2F2N2"/>
<evidence type="ECO:0000256" key="3">
    <source>
        <dbReference type="ARBA" id="ARBA00022771"/>
    </source>
</evidence>
<dbReference type="SUPFAM" id="SSF54236">
    <property type="entry name" value="Ubiquitin-like"/>
    <property type="match status" value="1"/>
</dbReference>
<name>A0AAW2F2N2_9HYME</name>
<comment type="similarity">
    <text evidence="1">Belongs to the NPL4 family.</text>
</comment>
<feature type="domain" description="MPN" evidence="10">
    <location>
        <begin position="257"/>
        <end position="394"/>
    </location>
</feature>
<feature type="compositionally biased region" description="Low complexity" evidence="8">
    <location>
        <begin position="592"/>
        <end position="603"/>
    </location>
</feature>
<dbReference type="Gene3D" id="2.30.30.380">
    <property type="entry name" value="Zn-finger domain of Sec23/24"/>
    <property type="match status" value="1"/>
</dbReference>
<keyword evidence="4" id="KW-0862">Zinc</keyword>
<feature type="region of interest" description="Disordered" evidence="8">
    <location>
        <begin position="99"/>
        <end position="133"/>
    </location>
</feature>
<comment type="caution">
    <text evidence="11">The sequence shown here is derived from an EMBL/GenBank/DDBJ whole genome shotgun (WGS) entry which is preliminary data.</text>
</comment>
<dbReference type="InterPro" id="IPR036443">
    <property type="entry name" value="Znf_RanBP2_sf"/>
</dbReference>
<evidence type="ECO:0000313" key="11">
    <source>
        <dbReference type="EMBL" id="KAL0108495.1"/>
    </source>
</evidence>
<dbReference type="GO" id="GO:0005634">
    <property type="term" value="C:nucleus"/>
    <property type="evidence" value="ECO:0007669"/>
    <property type="project" value="TreeGrafter"/>
</dbReference>
<feature type="region of interest" description="Disordered" evidence="8">
    <location>
        <begin position="592"/>
        <end position="629"/>
    </location>
</feature>
<evidence type="ECO:0000256" key="4">
    <source>
        <dbReference type="ARBA" id="ARBA00022833"/>
    </source>
</evidence>
<dbReference type="InterPro" id="IPR024682">
    <property type="entry name" value="Npl4_Ub-like_dom"/>
</dbReference>
<protein>
    <recommendedName>
        <fullName evidence="6">Nuclear protein localization protein 4 homolog</fullName>
    </recommendedName>
</protein>
<dbReference type="Pfam" id="PF11543">
    <property type="entry name" value="UN_NPL4"/>
    <property type="match status" value="1"/>
</dbReference>
<keyword evidence="2" id="KW-0479">Metal-binding</keyword>
<accession>A0AAW2F2N2</accession>
<feature type="compositionally biased region" description="Low complexity" evidence="8">
    <location>
        <begin position="99"/>
        <end position="110"/>
    </location>
</feature>
<dbReference type="Pfam" id="PF05020">
    <property type="entry name" value="zf-NPL4"/>
    <property type="match status" value="1"/>
</dbReference>
<dbReference type="EMBL" id="JADYXP020000016">
    <property type="protein sequence ID" value="KAL0108495.1"/>
    <property type="molecule type" value="Genomic_DNA"/>
</dbReference>
<gene>
    <name evidence="11" type="ORF">PUN28_015203</name>
</gene>
<dbReference type="PROSITE" id="PS50249">
    <property type="entry name" value="MPN"/>
    <property type="match status" value="1"/>
</dbReference>
<dbReference type="SMART" id="SM00547">
    <property type="entry name" value="ZnF_RBZ"/>
    <property type="match status" value="1"/>
</dbReference>
<dbReference type="GO" id="GO:0006511">
    <property type="term" value="P:ubiquitin-dependent protein catabolic process"/>
    <property type="evidence" value="ECO:0007669"/>
    <property type="project" value="InterPro"/>
</dbReference>
<dbReference type="Gene3D" id="3.40.140.10">
    <property type="entry name" value="Cytidine Deaminase, domain 2"/>
    <property type="match status" value="1"/>
</dbReference>
<feature type="compositionally biased region" description="Polar residues" evidence="8">
    <location>
        <begin position="604"/>
        <end position="613"/>
    </location>
</feature>
<dbReference type="Pfam" id="PF05021">
    <property type="entry name" value="NPL4"/>
    <property type="match status" value="1"/>
</dbReference>
<evidence type="ECO:0000256" key="8">
    <source>
        <dbReference type="SAM" id="MobiDB-lite"/>
    </source>
</evidence>
<evidence type="ECO:0000259" key="9">
    <source>
        <dbReference type="PROSITE" id="PS50199"/>
    </source>
</evidence>